<dbReference type="AlphaFoldDB" id="A0A6F8ZKK5"/>
<evidence type="ECO:0000313" key="4">
    <source>
        <dbReference type="Proteomes" id="UP000503399"/>
    </source>
</evidence>
<name>A0A6F8ZKK5_9FIRM</name>
<dbReference type="KEGG" id="hfv:R50_2778"/>
<keyword evidence="2" id="KW-0812">Transmembrane</keyword>
<dbReference type="Proteomes" id="UP000503399">
    <property type="component" value="Chromosome"/>
</dbReference>
<sequence>MAVGDVSSGERTAGGARGQLMKGRWGRPGRWQVPVGRLLQWLGPVAVLIGLRGWWAALPGWAALGLGTLLAGAVAQTGLGLARLWRRSLGQMARDTGLLGILALAGWAGTRLAVAAGGGAVDPALLALAAVYLVNLWPAV</sequence>
<feature type="transmembrane region" description="Helical" evidence="2">
    <location>
        <begin position="97"/>
        <end position="114"/>
    </location>
</feature>
<keyword evidence="4" id="KW-1185">Reference proteome</keyword>
<feature type="region of interest" description="Disordered" evidence="1">
    <location>
        <begin position="1"/>
        <end position="21"/>
    </location>
</feature>
<accession>A0A6F8ZKK5</accession>
<proteinExistence type="predicted"/>
<evidence type="ECO:0000256" key="2">
    <source>
        <dbReference type="SAM" id="Phobius"/>
    </source>
</evidence>
<feature type="transmembrane region" description="Helical" evidence="2">
    <location>
        <begin position="120"/>
        <end position="137"/>
    </location>
</feature>
<keyword evidence="2" id="KW-0472">Membrane</keyword>
<protein>
    <submittedName>
        <fullName evidence="3">Uncharacterized protein</fullName>
    </submittedName>
</protein>
<reference evidence="3 4" key="1">
    <citation type="submission" date="2020-02" db="EMBL/GenBank/DDBJ databases">
        <authorList>
            <person name="Hogendoorn C."/>
        </authorList>
    </citation>
    <scope>NUCLEOTIDE SEQUENCE [LARGE SCALE GENOMIC DNA]</scope>
    <source>
        <strain evidence="3">R501</strain>
    </source>
</reference>
<organism evidence="3 4">
    <name type="scientific">Candidatus Hydrogenisulfobacillus filiaventi</name>
    <dbReference type="NCBI Taxonomy" id="2707344"/>
    <lineage>
        <taxon>Bacteria</taxon>
        <taxon>Bacillati</taxon>
        <taxon>Bacillota</taxon>
        <taxon>Clostridia</taxon>
        <taxon>Eubacteriales</taxon>
        <taxon>Clostridiales Family XVII. Incertae Sedis</taxon>
        <taxon>Candidatus Hydrogenisulfobacillus</taxon>
    </lineage>
</organism>
<gene>
    <name evidence="3" type="ORF">R50_2778</name>
</gene>
<evidence type="ECO:0000256" key="1">
    <source>
        <dbReference type="SAM" id="MobiDB-lite"/>
    </source>
</evidence>
<dbReference type="EMBL" id="LR778114">
    <property type="protein sequence ID" value="CAB1130267.1"/>
    <property type="molecule type" value="Genomic_DNA"/>
</dbReference>
<evidence type="ECO:0000313" key="3">
    <source>
        <dbReference type="EMBL" id="CAB1130267.1"/>
    </source>
</evidence>
<feature type="transmembrane region" description="Helical" evidence="2">
    <location>
        <begin position="61"/>
        <end position="85"/>
    </location>
</feature>
<keyword evidence="2" id="KW-1133">Transmembrane helix</keyword>